<proteinExistence type="predicted"/>
<dbReference type="Proteomes" id="UP001597119">
    <property type="component" value="Unassembled WGS sequence"/>
</dbReference>
<sequence>MSPSHARKLVSIPVRALAAVLATIGAVLAVWHSGQFALQAVGSPTSSTETRTLLGVGAGVVGSLFVPGYVTVRNYVHTDSDE</sequence>
<gene>
    <name evidence="2" type="ORF">ACFR9U_10705</name>
</gene>
<accession>A0ABD6CAR5</accession>
<evidence type="ECO:0000313" key="3">
    <source>
        <dbReference type="Proteomes" id="UP001597119"/>
    </source>
</evidence>
<feature type="transmembrane region" description="Helical" evidence="1">
    <location>
        <begin position="52"/>
        <end position="72"/>
    </location>
</feature>
<keyword evidence="1" id="KW-1133">Transmembrane helix</keyword>
<reference evidence="2 3" key="1">
    <citation type="journal article" date="2019" name="Int. J. Syst. Evol. Microbiol.">
        <title>The Global Catalogue of Microorganisms (GCM) 10K type strain sequencing project: providing services to taxonomists for standard genome sequencing and annotation.</title>
        <authorList>
            <consortium name="The Broad Institute Genomics Platform"/>
            <consortium name="The Broad Institute Genome Sequencing Center for Infectious Disease"/>
            <person name="Wu L."/>
            <person name="Ma J."/>
        </authorList>
    </citation>
    <scope>NUCLEOTIDE SEQUENCE [LARGE SCALE GENOMIC DNA]</scope>
    <source>
        <strain evidence="2 3">CGMCC 1.12125</strain>
    </source>
</reference>
<evidence type="ECO:0000256" key="1">
    <source>
        <dbReference type="SAM" id="Phobius"/>
    </source>
</evidence>
<keyword evidence="1" id="KW-0812">Transmembrane</keyword>
<dbReference type="AlphaFoldDB" id="A0ABD6CAR5"/>
<protein>
    <submittedName>
        <fullName evidence="2">Uncharacterized protein</fullName>
    </submittedName>
</protein>
<dbReference type="EMBL" id="JBHUDJ010000003">
    <property type="protein sequence ID" value="MFD1587456.1"/>
    <property type="molecule type" value="Genomic_DNA"/>
</dbReference>
<organism evidence="2 3">
    <name type="scientific">Halorientalis brevis</name>
    <dbReference type="NCBI Taxonomy" id="1126241"/>
    <lineage>
        <taxon>Archaea</taxon>
        <taxon>Methanobacteriati</taxon>
        <taxon>Methanobacteriota</taxon>
        <taxon>Stenosarchaea group</taxon>
        <taxon>Halobacteria</taxon>
        <taxon>Halobacteriales</taxon>
        <taxon>Haloarculaceae</taxon>
        <taxon>Halorientalis</taxon>
    </lineage>
</organism>
<keyword evidence="3" id="KW-1185">Reference proteome</keyword>
<name>A0ABD6CAR5_9EURY</name>
<evidence type="ECO:0000313" key="2">
    <source>
        <dbReference type="EMBL" id="MFD1587456.1"/>
    </source>
</evidence>
<keyword evidence="1" id="KW-0472">Membrane</keyword>
<comment type="caution">
    <text evidence="2">The sequence shown here is derived from an EMBL/GenBank/DDBJ whole genome shotgun (WGS) entry which is preliminary data.</text>
</comment>
<feature type="transmembrane region" description="Helical" evidence="1">
    <location>
        <begin position="12"/>
        <end position="32"/>
    </location>
</feature>
<dbReference type="RefSeq" id="WP_247373462.1">
    <property type="nucleotide sequence ID" value="NZ_JALLGV010000001.1"/>
</dbReference>